<sequence length="385" mass="42527">MLKDISIDELQPGMYVSRVLEQTGSMRVRSGGLVKSEAIIEQLRAKGIVRIEIDYARSKLTSKQHKALPPATGAAFLKASALYTKAVSLQKNLLEQLKNGATRDLNSADELARHIIDNVFENQNAMACLAMIKNADEYLLEHSINCSILMAIFATHLSFNRATVDELCTGALLMDVGMAQIPELIRLKQGSLTTDEWQVIQSHVPKGLALVDGFAGIAKDVRQIIAQHHERVDGSGYPEQLEGNSISLFARMAAIVDSYDAMISNRSHQRAVAPAVALKRLSTQTGLDQQLVRQFVRCIGVHPVGSLVKLQSGRLAIVAQANQEDMLKPVVMTFYSINSDSYSEIKRLDLTKTNDDIVASVRPDDFGINLPRFFRDVFIHQMPDA</sequence>
<dbReference type="KEGG" id="salm:D0Y50_03960"/>
<organism evidence="2 3">
    <name type="scientific">Salinimonas sediminis</name>
    <dbReference type="NCBI Taxonomy" id="2303538"/>
    <lineage>
        <taxon>Bacteria</taxon>
        <taxon>Pseudomonadati</taxon>
        <taxon>Pseudomonadota</taxon>
        <taxon>Gammaproteobacteria</taxon>
        <taxon>Alteromonadales</taxon>
        <taxon>Alteromonadaceae</taxon>
        <taxon>Alteromonas/Salinimonas group</taxon>
        <taxon>Salinimonas</taxon>
    </lineage>
</organism>
<dbReference type="AlphaFoldDB" id="A0A346NJ95"/>
<dbReference type="GO" id="GO:0008081">
    <property type="term" value="F:phosphoric diester hydrolase activity"/>
    <property type="evidence" value="ECO:0007669"/>
    <property type="project" value="UniProtKB-ARBA"/>
</dbReference>
<dbReference type="SMART" id="SM00471">
    <property type="entry name" value="HDc"/>
    <property type="match status" value="1"/>
</dbReference>
<dbReference type="InterPro" id="IPR021812">
    <property type="entry name" value="DUF3391"/>
</dbReference>
<dbReference type="Proteomes" id="UP000262073">
    <property type="component" value="Chromosome"/>
</dbReference>
<keyword evidence="3" id="KW-1185">Reference proteome</keyword>
<dbReference type="EMBL" id="CP031769">
    <property type="protein sequence ID" value="AXR05602.1"/>
    <property type="molecule type" value="Genomic_DNA"/>
</dbReference>
<evidence type="ECO:0000313" key="2">
    <source>
        <dbReference type="EMBL" id="AXR05602.1"/>
    </source>
</evidence>
<dbReference type="RefSeq" id="WP_117315633.1">
    <property type="nucleotide sequence ID" value="NZ_CP031769.1"/>
</dbReference>
<dbReference type="PANTHER" id="PTHR43155:SF2">
    <property type="entry name" value="CYCLIC DI-GMP PHOSPHODIESTERASE PA4108"/>
    <property type="match status" value="1"/>
</dbReference>
<gene>
    <name evidence="2" type="ORF">D0Y50_03960</name>
</gene>
<dbReference type="PANTHER" id="PTHR43155">
    <property type="entry name" value="CYCLIC DI-GMP PHOSPHODIESTERASE PA4108-RELATED"/>
    <property type="match status" value="1"/>
</dbReference>
<dbReference type="Pfam" id="PF13487">
    <property type="entry name" value="HD_5"/>
    <property type="match status" value="1"/>
</dbReference>
<reference evidence="2 3" key="1">
    <citation type="submission" date="2018-08" db="EMBL/GenBank/DDBJ databases">
        <title>Salinimonas sediminis sp. nov., a piezophilic bacterium isolated from a deep-sea sediment sample from the New Britain Trench.</title>
        <authorList>
            <person name="Cao J."/>
        </authorList>
    </citation>
    <scope>NUCLEOTIDE SEQUENCE [LARGE SCALE GENOMIC DNA]</scope>
    <source>
        <strain evidence="2 3">N102</strain>
    </source>
</reference>
<dbReference type="Pfam" id="PF11871">
    <property type="entry name" value="DUF3391"/>
    <property type="match status" value="1"/>
</dbReference>
<dbReference type="OrthoDB" id="9764808at2"/>
<evidence type="ECO:0000313" key="3">
    <source>
        <dbReference type="Proteomes" id="UP000262073"/>
    </source>
</evidence>
<dbReference type="InterPro" id="IPR003607">
    <property type="entry name" value="HD/PDEase_dom"/>
</dbReference>
<name>A0A346NJ95_9ALTE</name>
<dbReference type="CDD" id="cd00077">
    <property type="entry name" value="HDc"/>
    <property type="match status" value="1"/>
</dbReference>
<dbReference type="Gene3D" id="1.10.3210.10">
    <property type="entry name" value="Hypothetical protein af1432"/>
    <property type="match status" value="1"/>
</dbReference>
<protein>
    <submittedName>
        <fullName evidence="2">HD-GYP domain-containing protein</fullName>
    </submittedName>
</protein>
<proteinExistence type="predicted"/>
<dbReference type="SUPFAM" id="SSF109604">
    <property type="entry name" value="HD-domain/PDEase-like"/>
    <property type="match status" value="1"/>
</dbReference>
<evidence type="ECO:0000259" key="1">
    <source>
        <dbReference type="PROSITE" id="PS51832"/>
    </source>
</evidence>
<dbReference type="PROSITE" id="PS51832">
    <property type="entry name" value="HD_GYP"/>
    <property type="match status" value="1"/>
</dbReference>
<accession>A0A346NJ95</accession>
<dbReference type="InterPro" id="IPR037522">
    <property type="entry name" value="HD_GYP_dom"/>
</dbReference>
<feature type="domain" description="HD-GYP" evidence="1">
    <location>
        <begin position="117"/>
        <end position="313"/>
    </location>
</feature>